<reference evidence="2" key="1">
    <citation type="journal article" date="2023" name="Nat. Plants">
        <title>Single-cell RNA sequencing provides a high-resolution roadmap for understanding the multicellular compartmentation of specialized metabolism.</title>
        <authorList>
            <person name="Sun S."/>
            <person name="Shen X."/>
            <person name="Li Y."/>
            <person name="Li Y."/>
            <person name="Wang S."/>
            <person name="Li R."/>
            <person name="Zhang H."/>
            <person name="Shen G."/>
            <person name="Guo B."/>
            <person name="Wei J."/>
            <person name="Xu J."/>
            <person name="St-Pierre B."/>
            <person name="Chen S."/>
            <person name="Sun C."/>
        </authorList>
    </citation>
    <scope>NUCLEOTIDE SEQUENCE [LARGE SCALE GENOMIC DNA]</scope>
</reference>
<evidence type="ECO:0000313" key="1">
    <source>
        <dbReference type="EMBL" id="KAI5648990.1"/>
    </source>
</evidence>
<evidence type="ECO:0000313" key="2">
    <source>
        <dbReference type="Proteomes" id="UP001060085"/>
    </source>
</evidence>
<sequence>MASLHLSFLFTFSFLIVLAPIKPAFSVSSVELNHSDPSASVHDVLTSHGLPIGLFPKGISHFWFDPSSGRFELHLTQSSCDAKFETNVRYDWNVSGTITYGQVAGISGVAAQDLFLWFPVKDIHVDIPSSGLIYFDVGVVSKQFSLSFFETPHDCVLPVDVQYDQKFSSTVDLSFLANQKKSENHLEGYPEGHARKAVS</sequence>
<dbReference type="EMBL" id="CM044708">
    <property type="protein sequence ID" value="KAI5648990.1"/>
    <property type="molecule type" value="Genomic_DNA"/>
</dbReference>
<accession>A0ACB9ZNI2</accession>
<keyword evidence="2" id="KW-1185">Reference proteome</keyword>
<proteinExistence type="predicted"/>
<dbReference type="Proteomes" id="UP001060085">
    <property type="component" value="Linkage Group LG08"/>
</dbReference>
<name>A0ACB9ZNI2_CATRO</name>
<gene>
    <name evidence="1" type="ORF">M9H77_34995</name>
</gene>
<organism evidence="1 2">
    <name type="scientific">Catharanthus roseus</name>
    <name type="common">Madagascar periwinkle</name>
    <name type="synonym">Vinca rosea</name>
    <dbReference type="NCBI Taxonomy" id="4058"/>
    <lineage>
        <taxon>Eukaryota</taxon>
        <taxon>Viridiplantae</taxon>
        <taxon>Streptophyta</taxon>
        <taxon>Embryophyta</taxon>
        <taxon>Tracheophyta</taxon>
        <taxon>Spermatophyta</taxon>
        <taxon>Magnoliopsida</taxon>
        <taxon>eudicotyledons</taxon>
        <taxon>Gunneridae</taxon>
        <taxon>Pentapetalae</taxon>
        <taxon>asterids</taxon>
        <taxon>lamiids</taxon>
        <taxon>Gentianales</taxon>
        <taxon>Apocynaceae</taxon>
        <taxon>Rauvolfioideae</taxon>
        <taxon>Vinceae</taxon>
        <taxon>Catharanthinae</taxon>
        <taxon>Catharanthus</taxon>
    </lineage>
</organism>
<comment type="caution">
    <text evidence="1">The sequence shown here is derived from an EMBL/GenBank/DDBJ whole genome shotgun (WGS) entry which is preliminary data.</text>
</comment>
<protein>
    <submittedName>
        <fullName evidence="1">Uncharacterized protein</fullName>
    </submittedName>
</protein>